<evidence type="ECO:0000256" key="3">
    <source>
        <dbReference type="ARBA" id="ARBA00023242"/>
    </source>
</evidence>
<dbReference type="GO" id="GO:0000981">
    <property type="term" value="F:DNA-binding transcription factor activity, RNA polymerase II-specific"/>
    <property type="evidence" value="ECO:0007669"/>
    <property type="project" value="InterPro"/>
</dbReference>
<feature type="domain" description="Zn(2)-C6 fungal-type" evidence="5">
    <location>
        <begin position="27"/>
        <end position="63"/>
    </location>
</feature>
<dbReference type="SUPFAM" id="SSF57701">
    <property type="entry name" value="Zn2/Cys6 DNA-binding domain"/>
    <property type="match status" value="1"/>
</dbReference>
<dbReference type="SMART" id="SM00906">
    <property type="entry name" value="Fungal_trans"/>
    <property type="match status" value="1"/>
</dbReference>
<protein>
    <submittedName>
        <fullName evidence="6">LAFE_0F15038g1_1</fullName>
    </submittedName>
</protein>
<dbReference type="PROSITE" id="PS00463">
    <property type="entry name" value="ZN2_CY6_FUNGAL_1"/>
    <property type="match status" value="1"/>
</dbReference>
<keyword evidence="3" id="KW-0539">Nucleus</keyword>
<dbReference type="CDD" id="cd00067">
    <property type="entry name" value="GAL4"/>
    <property type="match status" value="1"/>
</dbReference>
<evidence type="ECO:0000313" key="6">
    <source>
        <dbReference type="EMBL" id="SCW02822.1"/>
    </source>
</evidence>
<name>A0A1G4MFZ0_LACFM</name>
<dbReference type="PANTHER" id="PTHR31644">
    <property type="entry name" value="TRANSCRIPTIONAL ACTIVATOR ARO80-RELATED"/>
    <property type="match status" value="1"/>
</dbReference>
<feature type="region of interest" description="Disordered" evidence="4">
    <location>
        <begin position="795"/>
        <end position="824"/>
    </location>
</feature>
<dbReference type="PANTHER" id="PTHR31644:SF2">
    <property type="entry name" value="TRANSCRIPTIONAL ACTIVATOR ARO80-RELATED"/>
    <property type="match status" value="1"/>
</dbReference>
<dbReference type="OMA" id="WEAGRHS"/>
<dbReference type="GO" id="GO:0045944">
    <property type="term" value="P:positive regulation of transcription by RNA polymerase II"/>
    <property type="evidence" value="ECO:0007669"/>
    <property type="project" value="TreeGrafter"/>
</dbReference>
<dbReference type="PROSITE" id="PS50048">
    <property type="entry name" value="ZN2_CY6_FUNGAL_2"/>
    <property type="match status" value="1"/>
</dbReference>
<keyword evidence="2" id="KW-0862">Zinc</keyword>
<proteinExistence type="predicted"/>
<dbReference type="InterPro" id="IPR052780">
    <property type="entry name" value="AAA_Catabolism_Regulators"/>
</dbReference>
<dbReference type="OrthoDB" id="2262349at2759"/>
<evidence type="ECO:0000256" key="4">
    <source>
        <dbReference type="SAM" id="MobiDB-lite"/>
    </source>
</evidence>
<organism evidence="6 7">
    <name type="scientific">Lachancea fermentati</name>
    <name type="common">Zygosaccharomyces fermentati</name>
    <dbReference type="NCBI Taxonomy" id="4955"/>
    <lineage>
        <taxon>Eukaryota</taxon>
        <taxon>Fungi</taxon>
        <taxon>Dikarya</taxon>
        <taxon>Ascomycota</taxon>
        <taxon>Saccharomycotina</taxon>
        <taxon>Saccharomycetes</taxon>
        <taxon>Saccharomycetales</taxon>
        <taxon>Saccharomycetaceae</taxon>
        <taxon>Lachancea</taxon>
    </lineage>
</organism>
<dbReference type="GO" id="GO:0005634">
    <property type="term" value="C:nucleus"/>
    <property type="evidence" value="ECO:0007669"/>
    <property type="project" value="TreeGrafter"/>
</dbReference>
<accession>A0A1G4MFZ0</accession>
<dbReference type="InterPro" id="IPR001138">
    <property type="entry name" value="Zn2Cys6_DnaBD"/>
</dbReference>
<dbReference type="Gene3D" id="4.10.240.10">
    <property type="entry name" value="Zn(2)-C6 fungal-type DNA-binding domain"/>
    <property type="match status" value="1"/>
</dbReference>
<dbReference type="InterPro" id="IPR036864">
    <property type="entry name" value="Zn2-C6_fun-type_DNA-bd_sf"/>
</dbReference>
<dbReference type="InterPro" id="IPR007219">
    <property type="entry name" value="XnlR_reg_dom"/>
</dbReference>
<keyword evidence="1" id="KW-0479">Metal-binding</keyword>
<keyword evidence="7" id="KW-1185">Reference proteome</keyword>
<dbReference type="GO" id="GO:0006351">
    <property type="term" value="P:DNA-templated transcription"/>
    <property type="evidence" value="ECO:0007669"/>
    <property type="project" value="InterPro"/>
</dbReference>
<dbReference type="AlphaFoldDB" id="A0A1G4MFZ0"/>
<dbReference type="GO" id="GO:0003677">
    <property type="term" value="F:DNA binding"/>
    <property type="evidence" value="ECO:0007669"/>
    <property type="project" value="InterPro"/>
</dbReference>
<dbReference type="STRING" id="4955.A0A1G4MFZ0"/>
<evidence type="ECO:0000259" key="5">
    <source>
        <dbReference type="PROSITE" id="PS50048"/>
    </source>
</evidence>
<evidence type="ECO:0000313" key="7">
    <source>
        <dbReference type="Proteomes" id="UP000190831"/>
    </source>
</evidence>
<dbReference type="Proteomes" id="UP000190831">
    <property type="component" value="Chromosome F"/>
</dbReference>
<dbReference type="EMBL" id="LT598490">
    <property type="protein sequence ID" value="SCW02822.1"/>
    <property type="molecule type" value="Genomic_DNA"/>
</dbReference>
<dbReference type="GO" id="GO:0008270">
    <property type="term" value="F:zinc ion binding"/>
    <property type="evidence" value="ECO:0007669"/>
    <property type="project" value="InterPro"/>
</dbReference>
<dbReference type="SMART" id="SM00066">
    <property type="entry name" value="GAL4"/>
    <property type="match status" value="1"/>
</dbReference>
<evidence type="ECO:0000256" key="2">
    <source>
        <dbReference type="ARBA" id="ARBA00022833"/>
    </source>
</evidence>
<dbReference type="Pfam" id="PF00172">
    <property type="entry name" value="Zn_clus"/>
    <property type="match status" value="1"/>
</dbReference>
<gene>
    <name evidence="6" type="ORF">LAFE_0F15038G</name>
</gene>
<dbReference type="GO" id="GO:0009074">
    <property type="term" value="P:aromatic amino acid family catabolic process"/>
    <property type="evidence" value="ECO:0007669"/>
    <property type="project" value="TreeGrafter"/>
</dbReference>
<reference evidence="7" key="1">
    <citation type="submission" date="2016-03" db="EMBL/GenBank/DDBJ databases">
        <authorList>
            <person name="Devillers H."/>
        </authorList>
    </citation>
    <scope>NUCLEOTIDE SEQUENCE [LARGE SCALE GENOMIC DNA]</scope>
</reference>
<evidence type="ECO:0000256" key="1">
    <source>
        <dbReference type="ARBA" id="ARBA00022723"/>
    </source>
</evidence>
<dbReference type="CDD" id="cd12148">
    <property type="entry name" value="fungal_TF_MHR"/>
    <property type="match status" value="1"/>
</dbReference>
<sequence>MSTNKRTRPAPEVLSQGPQKWRRTYQACLNCRTRKVKCDLGPVDNPHDPPCVRCKRERKECIFTDSSRRGGNRTANVSAVAVDQAYVTKSMQDAITSVMIVGGSHEPYKSDTKQLPPLGEIKMSSEINTMQSALEFLAKAAGSVAREDSRDQMDADSKYELLESRDTTPANSMPDSGKLNGLDLSDESLFAPLVRPHGSKRATIPLIEKLSSIRPKPSTQLTDIEYIGPSKLLSEEEAMYLIDLFFLTMHPFFPHIPLQLQNPQELCQYPILICAILTISSRYHSLSKNIGDNDDESGRNIEVHERLWIYCQRLISQTVWAEASTRSLGTVLAFLLFTEWNPRAIHWRWSDYANNPDLNDVSKRDVPNNVQPQQSEESLTGLGAMRRSDRMAWMLTGTAVRLAQDMGFMNRSSKIFVAAHISETHTAMNMNQRSILSQSLSEVSLNGYESGVQNESFYLDKILVNDSSKERWSKFLQRLGTTSSKDGKLTDIEREFLNDEYILYHRNKDARAHNGNDLLVGYQPEEDEERELNFSFGQRAKIELLRIMSIGYETIYCGKVKLYPNDQRHNLAVLSILSPLIEGWYNTYKKLLVPCGGMPCQLEHCTNKRQVFEIAKKIDCESLISDYYYCQLYIYSLALQVDTNATKEKRLKLNDVTKSARYVELAYNAAKEILSSSVRVHKLRMLKYMPVRWVTRIVRAVAFVVKCYLTLTGGGIATNPEANTILTLTVIPTEEIIQTIQRVAITLREASPDELHLCTRYSTILMYLCTELKLRSQPNPQPPVPRSISADHMLRQQQEQYGDRRSQNGSALNEPAPAEPDVQEQPADFCFPTLLDDKPTSSGQTQVLDWFLTSEDIGLDFVEPWTEMIERQFISQDDTKTFESLYNQATGHEFQLGSKD</sequence>